<reference evidence="2" key="1">
    <citation type="submission" date="2020-06" db="EMBL/GenBank/DDBJ databases">
        <title>Draft genome of Bugula neritina, a colonial animal packing powerful symbionts and potential medicines.</title>
        <authorList>
            <person name="Rayko M."/>
        </authorList>
    </citation>
    <scope>NUCLEOTIDE SEQUENCE [LARGE SCALE GENOMIC DNA]</scope>
    <source>
        <strain evidence="2">Kwan_BN1</strain>
    </source>
</reference>
<feature type="region of interest" description="Disordered" evidence="1">
    <location>
        <begin position="1"/>
        <end position="63"/>
    </location>
</feature>
<gene>
    <name evidence="2" type="ORF">EB796_011397</name>
</gene>
<sequence>MGIEAHTQNSVNFSLPTTASSAPTQHQPLAAENVPPNMAENVPPNMAEDVPPNMAENVPPNMDFNETTYLDADDFYVVKPSTESKYQQPRFDEKVPWI</sequence>
<evidence type="ECO:0000313" key="2">
    <source>
        <dbReference type="EMBL" id="KAF6030285.1"/>
    </source>
</evidence>
<proteinExistence type="predicted"/>
<evidence type="ECO:0000313" key="3">
    <source>
        <dbReference type="Proteomes" id="UP000593567"/>
    </source>
</evidence>
<keyword evidence="3" id="KW-1185">Reference proteome</keyword>
<dbReference type="Proteomes" id="UP000593567">
    <property type="component" value="Unassembled WGS sequence"/>
</dbReference>
<evidence type="ECO:0000256" key="1">
    <source>
        <dbReference type="SAM" id="MobiDB-lite"/>
    </source>
</evidence>
<accession>A0A7J7JWP4</accession>
<comment type="caution">
    <text evidence="2">The sequence shown here is derived from an EMBL/GenBank/DDBJ whole genome shotgun (WGS) entry which is preliminary data.</text>
</comment>
<organism evidence="2 3">
    <name type="scientific">Bugula neritina</name>
    <name type="common">Brown bryozoan</name>
    <name type="synonym">Sertularia neritina</name>
    <dbReference type="NCBI Taxonomy" id="10212"/>
    <lineage>
        <taxon>Eukaryota</taxon>
        <taxon>Metazoa</taxon>
        <taxon>Spiralia</taxon>
        <taxon>Lophotrochozoa</taxon>
        <taxon>Bryozoa</taxon>
        <taxon>Gymnolaemata</taxon>
        <taxon>Cheilostomatida</taxon>
        <taxon>Flustrina</taxon>
        <taxon>Buguloidea</taxon>
        <taxon>Bugulidae</taxon>
        <taxon>Bugula</taxon>
    </lineage>
</organism>
<name>A0A7J7JWP4_BUGNE</name>
<dbReference type="EMBL" id="VXIV02001719">
    <property type="protein sequence ID" value="KAF6030285.1"/>
    <property type="molecule type" value="Genomic_DNA"/>
</dbReference>
<dbReference type="AlphaFoldDB" id="A0A7J7JWP4"/>
<protein>
    <submittedName>
        <fullName evidence="2">Uncharacterized protein</fullName>
    </submittedName>
</protein>
<feature type="compositionally biased region" description="Polar residues" evidence="1">
    <location>
        <begin position="1"/>
        <end position="27"/>
    </location>
</feature>